<protein>
    <submittedName>
        <fullName evidence="1">Uncharacterized protein</fullName>
    </submittedName>
</protein>
<organism evidence="1 2">
    <name type="scientific">Solanum verrucosum</name>
    <dbReference type="NCBI Taxonomy" id="315347"/>
    <lineage>
        <taxon>Eukaryota</taxon>
        <taxon>Viridiplantae</taxon>
        <taxon>Streptophyta</taxon>
        <taxon>Embryophyta</taxon>
        <taxon>Tracheophyta</taxon>
        <taxon>Spermatophyta</taxon>
        <taxon>Magnoliopsida</taxon>
        <taxon>eudicotyledons</taxon>
        <taxon>Gunneridae</taxon>
        <taxon>Pentapetalae</taxon>
        <taxon>asterids</taxon>
        <taxon>lamiids</taxon>
        <taxon>Solanales</taxon>
        <taxon>Solanaceae</taxon>
        <taxon>Solanoideae</taxon>
        <taxon>Solaneae</taxon>
        <taxon>Solanum</taxon>
    </lineage>
</organism>
<reference evidence="1" key="1">
    <citation type="submission" date="2023-08" db="EMBL/GenBank/DDBJ databases">
        <title>A de novo genome assembly of Solanum verrucosum Schlechtendal, a Mexican diploid species geographically isolated from the other diploid A-genome species in potato relatives.</title>
        <authorList>
            <person name="Hosaka K."/>
        </authorList>
    </citation>
    <scope>NUCLEOTIDE SEQUENCE</scope>
    <source>
        <tissue evidence="1">Young leaves</tissue>
    </source>
</reference>
<dbReference type="EMBL" id="CP133613">
    <property type="protein sequence ID" value="WMV13805.1"/>
    <property type="molecule type" value="Genomic_DNA"/>
</dbReference>
<proteinExistence type="predicted"/>
<name>A0AAF0Q1L0_SOLVR</name>
<sequence>MVLECRLCLECKLKV</sequence>
<keyword evidence="2" id="KW-1185">Reference proteome</keyword>
<evidence type="ECO:0000313" key="1">
    <source>
        <dbReference type="EMBL" id="WMV13805.1"/>
    </source>
</evidence>
<gene>
    <name evidence="1" type="ORF">MTR67_007190</name>
</gene>
<evidence type="ECO:0000313" key="2">
    <source>
        <dbReference type="Proteomes" id="UP001234989"/>
    </source>
</evidence>
<dbReference type="Proteomes" id="UP001234989">
    <property type="component" value="Chromosome 2"/>
</dbReference>
<accession>A0AAF0Q1L0</accession>